<keyword evidence="3" id="KW-1185">Reference proteome</keyword>
<dbReference type="KEGG" id="moz:MoryE10_06860"/>
<evidence type="ECO:0000313" key="3">
    <source>
        <dbReference type="Proteomes" id="UP000824988"/>
    </source>
</evidence>
<evidence type="ECO:0000313" key="2">
    <source>
        <dbReference type="EMBL" id="BBL70080.1"/>
    </source>
</evidence>
<keyword evidence="1" id="KW-0472">Membrane</keyword>
<accession>A0A8D5ALF3</accession>
<evidence type="ECO:0000256" key="1">
    <source>
        <dbReference type="SAM" id="Phobius"/>
    </source>
</evidence>
<feature type="transmembrane region" description="Helical" evidence="1">
    <location>
        <begin position="33"/>
        <end position="55"/>
    </location>
</feature>
<keyword evidence="1" id="KW-0812">Transmembrane</keyword>
<dbReference type="AlphaFoldDB" id="A0A8D5ALF3"/>
<dbReference type="EMBL" id="AP019782">
    <property type="protein sequence ID" value="BBL70080.1"/>
    <property type="molecule type" value="Genomic_DNA"/>
</dbReference>
<organism evidence="2 3">
    <name type="scientific">Methylogaea oryzae</name>
    <dbReference type="NCBI Taxonomy" id="1295382"/>
    <lineage>
        <taxon>Bacteria</taxon>
        <taxon>Pseudomonadati</taxon>
        <taxon>Pseudomonadota</taxon>
        <taxon>Gammaproteobacteria</taxon>
        <taxon>Methylococcales</taxon>
        <taxon>Methylococcaceae</taxon>
        <taxon>Methylogaea</taxon>
    </lineage>
</organism>
<sequence length="74" mass="7815">MRGAGLLMLVGAGVQLATRRIPYGWEGLDPAGYITGVPAVVLSLLMGLAGAAMLAQPELMLVLFGWDNQYPLTK</sequence>
<protein>
    <submittedName>
        <fullName evidence="2">Uncharacterized protein</fullName>
    </submittedName>
</protein>
<dbReference type="Proteomes" id="UP000824988">
    <property type="component" value="Chromosome"/>
</dbReference>
<proteinExistence type="predicted"/>
<keyword evidence="1" id="KW-1133">Transmembrane helix</keyword>
<name>A0A8D5ALF3_9GAMM</name>
<reference evidence="2" key="1">
    <citation type="submission" date="2019-06" db="EMBL/GenBank/DDBJ databases">
        <title>Complete genome sequence of Methylogaea oryzae strain JCM16910.</title>
        <authorList>
            <person name="Asakawa S."/>
        </authorList>
    </citation>
    <scope>NUCLEOTIDE SEQUENCE</scope>
    <source>
        <strain evidence="2">E10</strain>
    </source>
</reference>
<gene>
    <name evidence="2" type="ORF">MoryE10_06860</name>
</gene>